<accession>A0ABV7PWF9</accession>
<reference evidence="3" key="1">
    <citation type="journal article" date="2019" name="Int. J. Syst. Evol. Microbiol.">
        <title>The Global Catalogue of Microorganisms (GCM) 10K type strain sequencing project: providing services to taxonomists for standard genome sequencing and annotation.</title>
        <authorList>
            <consortium name="The Broad Institute Genomics Platform"/>
            <consortium name="The Broad Institute Genome Sequencing Center for Infectious Disease"/>
            <person name="Wu L."/>
            <person name="Ma J."/>
        </authorList>
    </citation>
    <scope>NUCLEOTIDE SEQUENCE [LARGE SCALE GENOMIC DNA]</scope>
    <source>
        <strain evidence="3">CGMCC 4.7396</strain>
    </source>
</reference>
<dbReference type="InterPro" id="IPR051604">
    <property type="entry name" value="Ergot_Alk_Oxidoreductase"/>
</dbReference>
<name>A0ABV7PWF9_9ACTN</name>
<dbReference type="InterPro" id="IPR036291">
    <property type="entry name" value="NAD(P)-bd_dom_sf"/>
</dbReference>
<proteinExistence type="predicted"/>
<dbReference type="Proteomes" id="UP001595712">
    <property type="component" value="Unassembled WGS sequence"/>
</dbReference>
<organism evidence="2 3">
    <name type="scientific">Glycomyces rhizosphaerae</name>
    <dbReference type="NCBI Taxonomy" id="2054422"/>
    <lineage>
        <taxon>Bacteria</taxon>
        <taxon>Bacillati</taxon>
        <taxon>Actinomycetota</taxon>
        <taxon>Actinomycetes</taxon>
        <taxon>Glycomycetales</taxon>
        <taxon>Glycomycetaceae</taxon>
        <taxon>Glycomyces</taxon>
    </lineage>
</organism>
<dbReference type="RefSeq" id="WP_387970714.1">
    <property type="nucleotide sequence ID" value="NZ_JBHRWO010000004.1"/>
</dbReference>
<evidence type="ECO:0000313" key="3">
    <source>
        <dbReference type="Proteomes" id="UP001595712"/>
    </source>
</evidence>
<dbReference type="Pfam" id="PF13460">
    <property type="entry name" value="NAD_binding_10"/>
    <property type="match status" value="1"/>
</dbReference>
<dbReference type="Gene3D" id="3.90.25.10">
    <property type="entry name" value="UDP-galactose 4-epimerase, domain 1"/>
    <property type="match status" value="1"/>
</dbReference>
<dbReference type="PANTHER" id="PTHR43162">
    <property type="match status" value="1"/>
</dbReference>
<dbReference type="SUPFAM" id="SSF51735">
    <property type="entry name" value="NAD(P)-binding Rossmann-fold domains"/>
    <property type="match status" value="1"/>
</dbReference>
<sequence length="272" mass="28810">MIVVTGATGNVGRPLVEALAAAGEKVVAVSRGEAEFPAGVVHRKADLAAPETLKSAFEGGERLFLLTRDQDLDIVPVLDAARAAGIGRVVLLSSERVATRPEEPELRVFEDAVKASGLEWTMLRPGGFSSNALLWAEPVSKERKVLAPFGDVGLPLVDPLDIAEVAAATLTEDGHAGKAYSLTGPALMTPRGQSTAIAAAIGEPVAFVEQTRAEAFEQLLEFWPAEVVEGSLDVMGNPNAAEQRISEDVERVLGRPPIPFADWAKRNAAAFR</sequence>
<evidence type="ECO:0000313" key="2">
    <source>
        <dbReference type="EMBL" id="MFC3491618.1"/>
    </source>
</evidence>
<dbReference type="InterPro" id="IPR016040">
    <property type="entry name" value="NAD(P)-bd_dom"/>
</dbReference>
<comment type="caution">
    <text evidence="2">The sequence shown here is derived from an EMBL/GenBank/DDBJ whole genome shotgun (WGS) entry which is preliminary data.</text>
</comment>
<evidence type="ECO:0000259" key="1">
    <source>
        <dbReference type="Pfam" id="PF13460"/>
    </source>
</evidence>
<protein>
    <submittedName>
        <fullName evidence="2">NAD(P)H-binding protein</fullName>
    </submittedName>
</protein>
<dbReference type="Gene3D" id="3.40.50.720">
    <property type="entry name" value="NAD(P)-binding Rossmann-like Domain"/>
    <property type="match status" value="1"/>
</dbReference>
<keyword evidence="3" id="KW-1185">Reference proteome</keyword>
<feature type="domain" description="NAD(P)-binding" evidence="1">
    <location>
        <begin position="6"/>
        <end position="171"/>
    </location>
</feature>
<dbReference type="PANTHER" id="PTHR43162:SF1">
    <property type="entry name" value="PRESTALK A DIFFERENTIATION PROTEIN A"/>
    <property type="match status" value="1"/>
</dbReference>
<dbReference type="EMBL" id="JBHRWO010000004">
    <property type="protein sequence ID" value="MFC3491618.1"/>
    <property type="molecule type" value="Genomic_DNA"/>
</dbReference>
<gene>
    <name evidence="2" type="ORF">ACFO8M_03840</name>
</gene>